<keyword evidence="1" id="KW-0472">Membrane</keyword>
<evidence type="ECO:0000313" key="4">
    <source>
        <dbReference type="RefSeq" id="XP_026733984.1"/>
    </source>
</evidence>
<accession>A0A7E5W060</accession>
<proteinExistence type="predicted"/>
<dbReference type="RefSeq" id="XP_026733984.1">
    <property type="nucleotide sequence ID" value="XM_026878183.1"/>
</dbReference>
<keyword evidence="3" id="KW-1185">Reference proteome</keyword>
<dbReference type="GeneID" id="113498242"/>
<organism evidence="3 4">
    <name type="scientific">Trichoplusia ni</name>
    <name type="common">Cabbage looper</name>
    <dbReference type="NCBI Taxonomy" id="7111"/>
    <lineage>
        <taxon>Eukaryota</taxon>
        <taxon>Metazoa</taxon>
        <taxon>Ecdysozoa</taxon>
        <taxon>Arthropoda</taxon>
        <taxon>Hexapoda</taxon>
        <taxon>Insecta</taxon>
        <taxon>Pterygota</taxon>
        <taxon>Neoptera</taxon>
        <taxon>Endopterygota</taxon>
        <taxon>Lepidoptera</taxon>
        <taxon>Glossata</taxon>
        <taxon>Ditrysia</taxon>
        <taxon>Noctuoidea</taxon>
        <taxon>Noctuidae</taxon>
        <taxon>Plusiinae</taxon>
        <taxon>Trichoplusia</taxon>
    </lineage>
</organism>
<dbReference type="KEGG" id="tnl:113498242"/>
<reference evidence="4" key="1">
    <citation type="submission" date="2025-08" db="UniProtKB">
        <authorList>
            <consortium name="RefSeq"/>
        </authorList>
    </citation>
    <scope>IDENTIFICATION</scope>
</reference>
<feature type="signal peptide" evidence="2">
    <location>
        <begin position="1"/>
        <end position="24"/>
    </location>
</feature>
<sequence>MSILYIQQLLGFLLLVSLFHMIKTDRKTVSEKSENLSRQDKVMFREIADGAVKKTNIIGDGKKINALEKCSIKNYKPHENLEGNEVHELQTMRSRRNVESKEVINLTTFSGMDCYSCFTNTTLRSDDNCYDGVSMPHKQCADAEHCFTELHPLFIKRGCILPGRLNRTFICKCPLCNDKPAFDTSHYEYKKVSDWEYDNARLQLPIVGMDLMCKVCETKGTNPTSDKNCRYGKNADYMVCGRNQLCYTNIDDETDFVSRGCIDKPLYNSIYYFCNSSACNDDKFINPKQKLRFRTEQILLKEEPIGERKYKFKPPRFRNKTKRKSSPSSQLSFFMIILSMCLIFAKNIMFQV</sequence>
<keyword evidence="1" id="KW-0812">Transmembrane</keyword>
<feature type="transmembrane region" description="Helical" evidence="1">
    <location>
        <begin position="331"/>
        <end position="350"/>
    </location>
</feature>
<feature type="chain" id="PRO_5028977153" evidence="2">
    <location>
        <begin position="25"/>
        <end position="352"/>
    </location>
</feature>
<dbReference type="AlphaFoldDB" id="A0A7E5W060"/>
<evidence type="ECO:0000313" key="3">
    <source>
        <dbReference type="Proteomes" id="UP000322000"/>
    </source>
</evidence>
<gene>
    <name evidence="4" type="primary">LOC113498242</name>
</gene>
<keyword evidence="1" id="KW-1133">Transmembrane helix</keyword>
<keyword evidence="2" id="KW-0732">Signal</keyword>
<dbReference type="InParanoid" id="A0A7E5W060"/>
<dbReference type="OrthoDB" id="7457650at2759"/>
<name>A0A7E5W060_TRINI</name>
<protein>
    <submittedName>
        <fullName evidence="4">Uncharacterized protein LOC113498242 isoform X1</fullName>
    </submittedName>
</protein>
<evidence type="ECO:0000256" key="2">
    <source>
        <dbReference type="SAM" id="SignalP"/>
    </source>
</evidence>
<dbReference type="Proteomes" id="UP000322000">
    <property type="component" value="Chromosome 10"/>
</dbReference>
<evidence type="ECO:0000256" key="1">
    <source>
        <dbReference type="SAM" id="Phobius"/>
    </source>
</evidence>